<sequence>MWNAGILLKADILVVCACLVLANIFKMPFWRDVGLNYVQYSQVCARVIRACLKPELRVEAIKRDEKSIRHIKWKDGKAVKNE</sequence>
<dbReference type="PANTHER" id="PTHR12448:SF0">
    <property type="entry name" value="ATP SYNTHASE SUBUNIT EPSILON, MITOCHONDRIAL"/>
    <property type="match status" value="1"/>
</dbReference>
<organism evidence="2 3">
    <name type="scientific">Lingula anatina</name>
    <name type="common">Brachiopod</name>
    <name type="synonym">Lingula unguis</name>
    <dbReference type="NCBI Taxonomy" id="7574"/>
    <lineage>
        <taxon>Eukaryota</taxon>
        <taxon>Metazoa</taxon>
        <taxon>Spiralia</taxon>
        <taxon>Lophotrochozoa</taxon>
        <taxon>Brachiopoda</taxon>
        <taxon>Linguliformea</taxon>
        <taxon>Lingulata</taxon>
        <taxon>Lingulida</taxon>
        <taxon>Linguloidea</taxon>
        <taxon>Lingulidae</taxon>
        <taxon>Lingula</taxon>
    </lineage>
</organism>
<dbReference type="Gene3D" id="1.10.1620.20">
    <property type="entry name" value="ATP synthase, F1 complex, epsilon subunit superfamily, mitochondrial"/>
    <property type="match status" value="1"/>
</dbReference>
<reference evidence="3" key="1">
    <citation type="submission" date="2025-08" db="UniProtKB">
        <authorList>
            <consortium name="RefSeq"/>
        </authorList>
    </citation>
    <scope>IDENTIFICATION</scope>
    <source>
        <tissue evidence="3">Gonads</tissue>
    </source>
</reference>
<name>A0A1S3JG30_LINAN</name>
<accession>A0A1S3JG30</accession>
<dbReference type="GO" id="GO:0046933">
    <property type="term" value="F:proton-transporting ATP synthase activity, rotational mechanism"/>
    <property type="evidence" value="ECO:0007669"/>
    <property type="project" value="InterPro"/>
</dbReference>
<evidence type="ECO:0000313" key="2">
    <source>
        <dbReference type="Proteomes" id="UP000085678"/>
    </source>
</evidence>
<proteinExistence type="inferred from homology"/>
<dbReference type="InParanoid" id="A0A1S3JG30"/>
<dbReference type="SUPFAM" id="SSF48690">
    <property type="entry name" value="Epsilon subunit of mitochondrial F1F0-ATP synthase"/>
    <property type="match status" value="1"/>
</dbReference>
<dbReference type="GO" id="GO:0045259">
    <property type="term" value="C:proton-transporting ATP synthase complex"/>
    <property type="evidence" value="ECO:0007669"/>
    <property type="project" value="InterPro"/>
</dbReference>
<comment type="similarity">
    <text evidence="1">Belongs to the eukaryotic ATPase epsilon family.</text>
</comment>
<dbReference type="FunCoup" id="A0A1S3JG30">
    <property type="interactions" value="937"/>
</dbReference>
<dbReference type="Proteomes" id="UP000085678">
    <property type="component" value="Unplaced"/>
</dbReference>
<dbReference type="OrthoDB" id="269124at2759"/>
<gene>
    <name evidence="3" type="primary">LOC106172951</name>
</gene>
<dbReference type="AlphaFoldDB" id="A0A1S3JG30"/>
<dbReference type="InterPro" id="IPR036742">
    <property type="entry name" value="ATP_synth_F1_esu_sf_mt"/>
</dbReference>
<dbReference type="CDD" id="cd12153">
    <property type="entry name" value="F1-ATPase_epsilon"/>
    <property type="match status" value="1"/>
</dbReference>
<dbReference type="KEGG" id="lak:106172951"/>
<keyword evidence="2" id="KW-1185">Reference proteome</keyword>
<evidence type="ECO:0000313" key="3">
    <source>
        <dbReference type="RefSeq" id="XP_013409357.1"/>
    </source>
</evidence>
<evidence type="ECO:0000256" key="1">
    <source>
        <dbReference type="ARBA" id="ARBA00009502"/>
    </source>
</evidence>
<dbReference type="GO" id="GO:0005743">
    <property type="term" value="C:mitochondrial inner membrane"/>
    <property type="evidence" value="ECO:0007669"/>
    <property type="project" value="InterPro"/>
</dbReference>
<dbReference type="RefSeq" id="XP_013409357.1">
    <property type="nucleotide sequence ID" value="XM_013553903.1"/>
</dbReference>
<dbReference type="InterPro" id="IPR006721">
    <property type="entry name" value="ATP_synth_F1_esu_mt"/>
</dbReference>
<dbReference type="GeneID" id="106172951"/>
<protein>
    <submittedName>
        <fullName evidence="3">ATP synthase subunit epsilon-like protein, mitochondrial</fullName>
    </submittedName>
</protein>
<dbReference type="Pfam" id="PF04627">
    <property type="entry name" value="ATP-synt_Eps"/>
    <property type="match status" value="1"/>
</dbReference>
<dbReference type="PANTHER" id="PTHR12448">
    <property type="entry name" value="ATP SYNTHASE EPSILON CHAIN, MITOCHONDRIAL"/>
    <property type="match status" value="1"/>
</dbReference>
<dbReference type="STRING" id="7574.A0A1S3JG30"/>
<dbReference type="GO" id="GO:0042776">
    <property type="term" value="P:proton motive force-driven mitochondrial ATP synthesis"/>
    <property type="evidence" value="ECO:0007669"/>
    <property type="project" value="TreeGrafter"/>
</dbReference>